<protein>
    <submittedName>
        <fullName evidence="5">NUDIX hydrolase</fullName>
        <ecNumber evidence="5">3.6.-.-</ecNumber>
    </submittedName>
</protein>
<dbReference type="CDD" id="cd03424">
    <property type="entry name" value="NUDIX_ADPRase_Nudt5_UGPPase_Nudt14"/>
    <property type="match status" value="1"/>
</dbReference>
<evidence type="ECO:0000313" key="6">
    <source>
        <dbReference type="Proteomes" id="UP001297580"/>
    </source>
</evidence>
<dbReference type="InterPro" id="IPR015797">
    <property type="entry name" value="NUDIX_hydrolase-like_dom_sf"/>
</dbReference>
<evidence type="ECO:0000256" key="3">
    <source>
        <dbReference type="RuleBase" id="RU003476"/>
    </source>
</evidence>
<organism evidence="5 6">
    <name type="scientific">Geobacillus thermodenitrificans</name>
    <dbReference type="NCBI Taxonomy" id="33940"/>
    <lineage>
        <taxon>Bacteria</taxon>
        <taxon>Bacillati</taxon>
        <taxon>Bacillota</taxon>
        <taxon>Bacilli</taxon>
        <taxon>Bacillales</taxon>
        <taxon>Anoxybacillaceae</taxon>
        <taxon>Geobacillus</taxon>
    </lineage>
</organism>
<dbReference type="EMBL" id="CP133461">
    <property type="protein sequence ID" value="WMV76260.1"/>
    <property type="molecule type" value="Genomic_DNA"/>
</dbReference>
<dbReference type="Pfam" id="PF00293">
    <property type="entry name" value="NUDIX"/>
    <property type="match status" value="1"/>
</dbReference>
<keyword evidence="2 3" id="KW-0378">Hydrolase</keyword>
<dbReference type="PROSITE" id="PS51462">
    <property type="entry name" value="NUDIX"/>
    <property type="match status" value="1"/>
</dbReference>
<sequence>MEHPKTLLRKNSYAIMEDEYSRMYISVPENESVVILAKEKNAFLLIEQFRQPIGSCVIQLPGGGVERGENLEQAAKRELLEETGYE</sequence>
<comment type="cofactor">
    <cofactor evidence="1">
        <name>Mg(2+)</name>
        <dbReference type="ChEBI" id="CHEBI:18420"/>
    </cofactor>
</comment>
<name>A0ABY9QCS3_GEOTD</name>
<dbReference type="PROSITE" id="PS00893">
    <property type="entry name" value="NUDIX_BOX"/>
    <property type="match status" value="1"/>
</dbReference>
<feature type="domain" description="Nudix hydrolase" evidence="4">
    <location>
        <begin position="26"/>
        <end position="86"/>
    </location>
</feature>
<dbReference type="GO" id="GO:0016787">
    <property type="term" value="F:hydrolase activity"/>
    <property type="evidence" value="ECO:0007669"/>
    <property type="project" value="UniProtKB-KW"/>
</dbReference>
<dbReference type="PANTHER" id="PTHR11839:SF18">
    <property type="entry name" value="NUDIX HYDROLASE DOMAIN-CONTAINING PROTEIN"/>
    <property type="match status" value="1"/>
</dbReference>
<evidence type="ECO:0000256" key="1">
    <source>
        <dbReference type="ARBA" id="ARBA00001946"/>
    </source>
</evidence>
<dbReference type="RefSeq" id="WP_081157659.1">
    <property type="nucleotide sequence ID" value="NZ_CP020030.1"/>
</dbReference>
<dbReference type="InterPro" id="IPR000086">
    <property type="entry name" value="NUDIX_hydrolase_dom"/>
</dbReference>
<reference evidence="5 6" key="1">
    <citation type="submission" date="2023-08" db="EMBL/GenBank/DDBJ databases">
        <title>Complete genome sequence of Geobacillus thermodenitrificans K1041, a genetically tractable strain representative of the genus Geobacillus.</title>
        <authorList>
            <person name="Kani S."/>
            <person name="Suzuki H."/>
        </authorList>
    </citation>
    <scope>NUCLEOTIDE SEQUENCE [LARGE SCALE GENOMIC DNA]</scope>
    <source>
        <strain evidence="5 6">K1041</strain>
    </source>
</reference>
<proteinExistence type="inferred from homology"/>
<dbReference type="SUPFAM" id="SSF55811">
    <property type="entry name" value="Nudix"/>
    <property type="match status" value="1"/>
</dbReference>
<dbReference type="Gene3D" id="3.90.79.10">
    <property type="entry name" value="Nucleoside Triphosphate Pyrophosphohydrolase"/>
    <property type="match status" value="1"/>
</dbReference>
<evidence type="ECO:0000313" key="5">
    <source>
        <dbReference type="EMBL" id="WMV76260.1"/>
    </source>
</evidence>
<dbReference type="Proteomes" id="UP001297580">
    <property type="component" value="Chromosome"/>
</dbReference>
<gene>
    <name evidence="5" type="ORF">HSX42_19065</name>
</gene>
<dbReference type="InterPro" id="IPR020476">
    <property type="entry name" value="Nudix_hydrolase"/>
</dbReference>
<comment type="similarity">
    <text evidence="3">Belongs to the Nudix hydrolase family.</text>
</comment>
<dbReference type="PRINTS" id="PR00502">
    <property type="entry name" value="NUDIXFAMILY"/>
</dbReference>
<keyword evidence="6" id="KW-1185">Reference proteome</keyword>
<dbReference type="PANTHER" id="PTHR11839">
    <property type="entry name" value="UDP/ADP-SUGAR PYROPHOSPHATASE"/>
    <property type="match status" value="1"/>
</dbReference>
<accession>A0ABY9QCS3</accession>
<evidence type="ECO:0000256" key="2">
    <source>
        <dbReference type="ARBA" id="ARBA00022801"/>
    </source>
</evidence>
<dbReference type="EC" id="3.6.-.-" evidence="5"/>
<evidence type="ECO:0000259" key="4">
    <source>
        <dbReference type="PROSITE" id="PS51462"/>
    </source>
</evidence>
<dbReference type="InterPro" id="IPR020084">
    <property type="entry name" value="NUDIX_hydrolase_CS"/>
</dbReference>